<dbReference type="PROSITE" id="PS51686">
    <property type="entry name" value="SAM_MT_RSMB_NOP"/>
    <property type="match status" value="1"/>
</dbReference>
<keyword evidence="7" id="KW-0732">Signal</keyword>
<feature type="binding site" evidence="5">
    <location>
        <position position="366"/>
    </location>
    <ligand>
        <name>S-adenosyl-L-methionine</name>
        <dbReference type="ChEBI" id="CHEBI:59789"/>
    </ligand>
</feature>
<dbReference type="InterPro" id="IPR006027">
    <property type="entry name" value="NusB_RsmB_TIM44"/>
</dbReference>
<dbReference type="InterPro" id="IPR023267">
    <property type="entry name" value="RCMT"/>
</dbReference>
<keyword evidence="10" id="KW-1185">Reference proteome</keyword>
<feature type="binding site" evidence="5">
    <location>
        <position position="392"/>
    </location>
    <ligand>
        <name>S-adenosyl-L-methionine</name>
        <dbReference type="ChEBI" id="CHEBI:59789"/>
    </ligand>
</feature>
<evidence type="ECO:0000256" key="5">
    <source>
        <dbReference type="PROSITE-ProRule" id="PRU01023"/>
    </source>
</evidence>
<dbReference type="CDD" id="cd02440">
    <property type="entry name" value="AdoMet_MTases"/>
    <property type="match status" value="1"/>
</dbReference>
<dbReference type="InterPro" id="IPR029063">
    <property type="entry name" value="SAM-dependent_MTases_sf"/>
</dbReference>
<keyword evidence="4 5" id="KW-0694">RNA-binding</keyword>
<dbReference type="STRING" id="556484.B7S425"/>
<name>B7S425_PHATC</name>
<keyword evidence="2 5" id="KW-0808">Transferase</keyword>
<dbReference type="EMBL" id="DS999283">
    <property type="protein sequence ID" value="EEC42693.1"/>
    <property type="molecule type" value="Genomic_DNA"/>
</dbReference>
<dbReference type="Gene3D" id="1.10.940.10">
    <property type="entry name" value="NusB-like"/>
    <property type="match status" value="1"/>
</dbReference>
<feature type="region of interest" description="Disordered" evidence="6">
    <location>
        <begin position="48"/>
        <end position="74"/>
    </location>
</feature>
<evidence type="ECO:0000259" key="8">
    <source>
        <dbReference type="PROSITE" id="PS51686"/>
    </source>
</evidence>
<gene>
    <name evidence="9" type="ORF">PHATRDRAFT_bd1660</name>
</gene>
<feature type="domain" description="SAM-dependent MTase RsmB/NOP-type" evidence="8">
    <location>
        <begin position="241"/>
        <end position="413"/>
    </location>
</feature>
<comment type="caution">
    <text evidence="5">Lacks conserved residue(s) required for the propagation of feature annotation.</text>
</comment>
<feature type="signal peptide" evidence="7">
    <location>
        <begin position="1"/>
        <end position="20"/>
    </location>
</feature>
<dbReference type="PRINTS" id="PR02008">
    <property type="entry name" value="RCMTFAMILY"/>
</dbReference>
<evidence type="ECO:0000313" key="10">
    <source>
        <dbReference type="Proteomes" id="UP000000759"/>
    </source>
</evidence>
<dbReference type="GeneID" id="7204959"/>
<evidence type="ECO:0000313" key="9">
    <source>
        <dbReference type="EMBL" id="EEC42693.1"/>
    </source>
</evidence>
<reference evidence="9 10" key="1">
    <citation type="journal article" date="2008" name="Nature">
        <title>The Phaeodactylum genome reveals the evolutionary history of diatom genomes.</title>
        <authorList>
            <person name="Bowler C."/>
            <person name="Allen A.E."/>
            <person name="Badger J.H."/>
            <person name="Grimwood J."/>
            <person name="Jabbari K."/>
            <person name="Kuo A."/>
            <person name="Maheswari U."/>
            <person name="Martens C."/>
            <person name="Maumus F."/>
            <person name="Otillar R.P."/>
            <person name="Rayko E."/>
            <person name="Salamov A."/>
            <person name="Vandepoele K."/>
            <person name="Beszteri B."/>
            <person name="Gruber A."/>
            <person name="Heijde M."/>
            <person name="Katinka M."/>
            <person name="Mock T."/>
            <person name="Valentin K."/>
            <person name="Verret F."/>
            <person name="Berges J.A."/>
            <person name="Brownlee C."/>
            <person name="Cadoret J.P."/>
            <person name="Chiovitti A."/>
            <person name="Choi C.J."/>
            <person name="Coesel S."/>
            <person name="De Martino A."/>
            <person name="Detter J.C."/>
            <person name="Durkin C."/>
            <person name="Falciatore A."/>
            <person name="Fournet J."/>
            <person name="Haruta M."/>
            <person name="Huysman M.J."/>
            <person name="Jenkins B.D."/>
            <person name="Jiroutova K."/>
            <person name="Jorgensen R.E."/>
            <person name="Joubert Y."/>
            <person name="Kaplan A."/>
            <person name="Kroger N."/>
            <person name="Kroth P.G."/>
            <person name="La Roche J."/>
            <person name="Lindquist E."/>
            <person name="Lommer M."/>
            <person name="Martin-Jezequel V."/>
            <person name="Lopez P.J."/>
            <person name="Lucas S."/>
            <person name="Mangogna M."/>
            <person name="McGinnis K."/>
            <person name="Medlin L.K."/>
            <person name="Montsant A."/>
            <person name="Oudot-Le Secq M.P."/>
            <person name="Napoli C."/>
            <person name="Obornik M."/>
            <person name="Parker M.S."/>
            <person name="Petit J.L."/>
            <person name="Porcel B.M."/>
            <person name="Poulsen N."/>
            <person name="Robison M."/>
            <person name="Rychlewski L."/>
            <person name="Rynearson T.A."/>
            <person name="Schmutz J."/>
            <person name="Shapiro H."/>
            <person name="Siaut M."/>
            <person name="Stanley M."/>
            <person name="Sussman M.R."/>
            <person name="Taylor A.R."/>
            <person name="Vardi A."/>
            <person name="von Dassow P."/>
            <person name="Vyverman W."/>
            <person name="Willis A."/>
            <person name="Wyrwicz L.S."/>
            <person name="Rokhsar D.S."/>
            <person name="Weissenbach J."/>
            <person name="Armbrust E.V."/>
            <person name="Green B.R."/>
            <person name="Van de Peer Y."/>
            <person name="Grigoriev I.V."/>
        </authorList>
    </citation>
    <scope>NUCLEOTIDE SEQUENCE [LARGE SCALE GENOMIC DNA]</scope>
    <source>
        <strain evidence="9 10">CCAP 1055/1</strain>
    </source>
</reference>
<dbReference type="HOGENOM" id="CLU_005316_0_4_1"/>
<dbReference type="SUPFAM" id="SSF53335">
    <property type="entry name" value="S-adenosyl-L-methionine-dependent methyltransferases"/>
    <property type="match status" value="1"/>
</dbReference>
<accession>B7S425</accession>
<dbReference type="GO" id="GO:0006355">
    <property type="term" value="P:regulation of DNA-templated transcription"/>
    <property type="evidence" value="ECO:0007669"/>
    <property type="project" value="InterPro"/>
</dbReference>
<dbReference type="OrthoDB" id="4418812at2759"/>
<dbReference type="eggNOG" id="KOG1122">
    <property type="taxonomic scope" value="Eukaryota"/>
</dbReference>
<dbReference type="RefSeq" id="XP_002176301.1">
    <property type="nucleotide sequence ID" value="XM_002176265.1"/>
</dbReference>
<feature type="compositionally biased region" description="Polar residues" evidence="6">
    <location>
        <begin position="48"/>
        <end position="62"/>
    </location>
</feature>
<dbReference type="GO" id="GO:0008173">
    <property type="term" value="F:RNA methyltransferase activity"/>
    <property type="evidence" value="ECO:0007669"/>
    <property type="project" value="InterPro"/>
</dbReference>
<keyword evidence="3 5" id="KW-0949">S-adenosyl-L-methionine</keyword>
<evidence type="ECO:0000256" key="6">
    <source>
        <dbReference type="SAM" id="MobiDB-lite"/>
    </source>
</evidence>
<dbReference type="GO" id="GO:0001510">
    <property type="term" value="P:RNA methylation"/>
    <property type="evidence" value="ECO:0007669"/>
    <property type="project" value="InterPro"/>
</dbReference>
<feature type="chain" id="PRO_5002862905" description="SAM-dependent MTase RsmB/NOP-type domain-containing protein" evidence="7">
    <location>
        <begin position="21"/>
        <end position="413"/>
    </location>
</feature>
<dbReference type="PANTHER" id="PTHR22807">
    <property type="entry name" value="NOP2 YEAST -RELATED NOL1/NOP2/FMU SUN DOMAIN-CONTAINING"/>
    <property type="match status" value="1"/>
</dbReference>
<dbReference type="PANTHER" id="PTHR22807:SF61">
    <property type="entry name" value="NOL1_NOP2_SUN FAMILY PROTEIN _ ANTITERMINATION NUSB DOMAIN-CONTAINING PROTEIN"/>
    <property type="match status" value="1"/>
</dbReference>
<dbReference type="Pfam" id="PF01189">
    <property type="entry name" value="Methyltr_RsmB-F"/>
    <property type="match status" value="1"/>
</dbReference>
<proteinExistence type="inferred from homology"/>
<sequence length="413" mass="45502">MVANGYRVAFALTFVGLIPAFEIARQTDVSRPSGHVILRSMTRTTSLASTRSVATEGTKSTKSQSAGQSDASDDRNARFLAARALITKTGSAAFAVDRLESNKHYSTLSTRDRSFARLLVTTTERRLGQIDEVLRQCQKETKSRPNRVDQFVQAALRIGATQLLFLKVPEHAAVKETVELLRHDPKTTVPESRIKFVNAVLRRISREGDVLLATTDVTQNASPWLVKEWQKSWGEEATRKIVALAMEETPRVLTIKQHPGSQLEKPMGRIKAVAALFEDSEILPQGSVRVNTSPPGSIINWPEYSEGSWWLQDAAATTPAIALYNALSKNGETSVAGLDVVDMCASPGGKTAQLWNYGFASVTAVEVAEKRTERLRQNMQRLNMDCEVVVADGAQWTSQHESLQERGASGQMY</sequence>
<dbReference type="InterPro" id="IPR049560">
    <property type="entry name" value="MeTrfase_RsmB-F_NOP2_cat"/>
</dbReference>
<dbReference type="Proteomes" id="UP000000759">
    <property type="component" value="Unassembled WGS sequence"/>
</dbReference>
<dbReference type="KEGG" id="pti:PHATRDRAFT_bd1660"/>
<evidence type="ECO:0000256" key="7">
    <source>
        <dbReference type="SAM" id="SignalP"/>
    </source>
</evidence>
<evidence type="ECO:0000256" key="1">
    <source>
        <dbReference type="ARBA" id="ARBA00022603"/>
    </source>
</evidence>
<evidence type="ECO:0000256" key="3">
    <source>
        <dbReference type="ARBA" id="ARBA00022691"/>
    </source>
</evidence>
<dbReference type="AlphaFoldDB" id="B7S425"/>
<protein>
    <recommendedName>
        <fullName evidence="8">SAM-dependent MTase RsmB/NOP-type domain-containing protein</fullName>
    </recommendedName>
</protein>
<dbReference type="Pfam" id="PF01029">
    <property type="entry name" value="NusB"/>
    <property type="match status" value="1"/>
</dbReference>
<keyword evidence="1 5" id="KW-0489">Methyltransferase</keyword>
<dbReference type="PaxDb" id="2850-Phatrdraft1660"/>
<organism evidence="9 10">
    <name type="scientific">Phaeodactylum tricornutum (strain CCAP 1055/1)</name>
    <dbReference type="NCBI Taxonomy" id="556484"/>
    <lineage>
        <taxon>Eukaryota</taxon>
        <taxon>Sar</taxon>
        <taxon>Stramenopiles</taxon>
        <taxon>Ochrophyta</taxon>
        <taxon>Bacillariophyta</taxon>
        <taxon>Bacillariophyceae</taxon>
        <taxon>Bacillariophycidae</taxon>
        <taxon>Naviculales</taxon>
        <taxon>Phaeodactylaceae</taxon>
        <taxon>Phaeodactylum</taxon>
    </lineage>
</organism>
<dbReference type="GO" id="GO:0003723">
    <property type="term" value="F:RNA binding"/>
    <property type="evidence" value="ECO:0007669"/>
    <property type="project" value="UniProtKB-UniRule"/>
</dbReference>
<dbReference type="InterPro" id="IPR035926">
    <property type="entry name" value="NusB-like_sf"/>
</dbReference>
<evidence type="ECO:0000256" key="4">
    <source>
        <dbReference type="ARBA" id="ARBA00022884"/>
    </source>
</evidence>
<comment type="similarity">
    <text evidence="5">Belongs to the class I-like SAM-binding methyltransferase superfamily. RsmB/NOP family.</text>
</comment>
<dbReference type="SUPFAM" id="SSF48013">
    <property type="entry name" value="NusB-like"/>
    <property type="match status" value="1"/>
</dbReference>
<dbReference type="InterPro" id="IPR001678">
    <property type="entry name" value="MeTrfase_RsmB-F_NOP2_dom"/>
</dbReference>
<dbReference type="InParanoid" id="B7S425"/>
<evidence type="ECO:0000256" key="2">
    <source>
        <dbReference type="ARBA" id="ARBA00022679"/>
    </source>
</evidence>
<dbReference type="Gene3D" id="3.40.50.150">
    <property type="entry name" value="Vaccinia Virus protein VP39"/>
    <property type="match status" value="1"/>
</dbReference>
<reference evidence="10" key="2">
    <citation type="submission" date="2008-08" db="EMBL/GenBank/DDBJ databases">
        <authorList>
            <consortium name="Diatom Consortium"/>
            <person name="Grigoriev I."/>
            <person name="Grimwood J."/>
            <person name="Kuo A."/>
            <person name="Otillar R.P."/>
            <person name="Salamov A."/>
            <person name="Detter J.C."/>
            <person name="Lindquist E."/>
            <person name="Shapiro H."/>
            <person name="Lucas S."/>
            <person name="Glavina del Rio T."/>
            <person name="Pitluck S."/>
            <person name="Rokhsar D."/>
            <person name="Bowler C."/>
        </authorList>
    </citation>
    <scope>GENOME REANNOTATION</scope>
    <source>
        <strain evidence="10">CCAP 1055/1</strain>
    </source>
</reference>